<organism evidence="1 2">
    <name type="scientific">Metabacillus niabensis</name>
    <dbReference type="NCBI Taxonomy" id="324854"/>
    <lineage>
        <taxon>Bacteria</taxon>
        <taxon>Bacillati</taxon>
        <taxon>Bacillota</taxon>
        <taxon>Bacilli</taxon>
        <taxon>Bacillales</taxon>
        <taxon>Bacillaceae</taxon>
        <taxon>Metabacillus</taxon>
    </lineage>
</organism>
<dbReference type="InterPro" id="IPR019658">
    <property type="entry name" value="DUF2515"/>
</dbReference>
<proteinExistence type="predicted"/>
<keyword evidence="2" id="KW-1185">Reference proteome</keyword>
<comment type="caution">
    <text evidence="1">The sequence shown here is derived from an EMBL/GenBank/DDBJ whole genome shotgun (WGS) entry which is preliminary data.</text>
</comment>
<dbReference type="Pfam" id="PF10720">
    <property type="entry name" value="DUF2515"/>
    <property type="match status" value="1"/>
</dbReference>
<evidence type="ECO:0000313" key="2">
    <source>
        <dbReference type="Proteomes" id="UP001232245"/>
    </source>
</evidence>
<dbReference type="RefSeq" id="WP_307190616.1">
    <property type="nucleotide sequence ID" value="NZ_JAUSTZ010000002.1"/>
</dbReference>
<sequence>MCGFIKSLSSKTENFSILKEKERERIYSQLQKNLDTDNSPIVTTQKERQLVERVENKTKINNVNNVTRTKAYLEFFNRNPEIHWAFLAHMVSRNGGYHMTDLRGTLVGGLLDEEKRVDLFHFLEHANYLIFQDAYPQLLLYEESKQNNSSYFYLLKLLHISKFMYTAWEYFFKTKNSAFITYSLITNEQNYIEKHLFSTKGIKSSLFHTLAYVIQEKLGFTHVIFPYKRNLFSTNYSLVGLEIHDFSSIQKRINIGKCLYSILFSKKYYKSCLKFATNQPHTASRSDYWPHIFSLTSYNSAKSYSPPLEVAWGNIQNKSPSTVDWFQDINQIKDFDRYLSYIQADITKNVVSDVKFLSTLNKIIH</sequence>
<name>A0ABT9Z041_9BACI</name>
<reference evidence="1 2" key="1">
    <citation type="submission" date="2023-07" db="EMBL/GenBank/DDBJ databases">
        <title>Genomic Encyclopedia of Type Strains, Phase IV (KMG-IV): sequencing the most valuable type-strain genomes for metagenomic binning, comparative biology and taxonomic classification.</title>
        <authorList>
            <person name="Goeker M."/>
        </authorList>
    </citation>
    <scope>NUCLEOTIDE SEQUENCE [LARGE SCALE GENOMIC DNA]</scope>
    <source>
        <strain evidence="1 2">DSM 17723</strain>
    </source>
</reference>
<evidence type="ECO:0000313" key="1">
    <source>
        <dbReference type="EMBL" id="MDQ0225231.1"/>
    </source>
</evidence>
<accession>A0ABT9Z041</accession>
<dbReference type="EMBL" id="JAUSTZ010000002">
    <property type="protein sequence ID" value="MDQ0225231.1"/>
    <property type="molecule type" value="Genomic_DNA"/>
</dbReference>
<gene>
    <name evidence="1" type="ORF">J2S02_001560</name>
</gene>
<evidence type="ECO:0008006" key="3">
    <source>
        <dbReference type="Google" id="ProtNLM"/>
    </source>
</evidence>
<dbReference type="Proteomes" id="UP001232245">
    <property type="component" value="Unassembled WGS sequence"/>
</dbReference>
<protein>
    <recommendedName>
        <fullName evidence="3">DUF2515 domain-containing protein</fullName>
    </recommendedName>
</protein>